<evidence type="ECO:0000259" key="7">
    <source>
        <dbReference type="PROSITE" id="PS51831"/>
    </source>
</evidence>
<dbReference type="InterPro" id="IPR006674">
    <property type="entry name" value="HD_domain"/>
</dbReference>
<name>A0ABW5RC01_9BACL</name>
<evidence type="ECO:0000313" key="8">
    <source>
        <dbReference type="EMBL" id="MFD2671607.1"/>
    </source>
</evidence>
<dbReference type="SMART" id="SM00471">
    <property type="entry name" value="HDc"/>
    <property type="match status" value="1"/>
</dbReference>
<evidence type="ECO:0000256" key="5">
    <source>
        <dbReference type="ARBA" id="ARBA00023004"/>
    </source>
</evidence>
<evidence type="ECO:0000313" key="9">
    <source>
        <dbReference type="Proteomes" id="UP001597497"/>
    </source>
</evidence>
<evidence type="ECO:0000256" key="4">
    <source>
        <dbReference type="ARBA" id="ARBA00022801"/>
    </source>
</evidence>
<sequence>MKSKEEIIRSVQQQMPEKRWLHTLGVMESARELARQYQADEDKAELAAILHDVAKFWPVERQRTVLQESPYAEDLLAYDKPLWHGPVGAHVAQQEYGISDPDILNAIRFHTSGRVGMSVLEKVVCLADYIEPGRTFAGVEKLRELAKKSLEIALLEGFDGTIQSLLAKRQLIYPLTVQARNALLKEVEL</sequence>
<keyword evidence="3" id="KW-0547">Nucleotide-binding</keyword>
<dbReference type="CDD" id="cd00077">
    <property type="entry name" value="HDc"/>
    <property type="match status" value="1"/>
</dbReference>
<dbReference type="RefSeq" id="WP_379929082.1">
    <property type="nucleotide sequence ID" value="NZ_JBHUMM010000013.1"/>
</dbReference>
<dbReference type="InterPro" id="IPR005249">
    <property type="entry name" value="YqeK"/>
</dbReference>
<evidence type="ECO:0000256" key="2">
    <source>
        <dbReference type="ARBA" id="ARBA00022723"/>
    </source>
</evidence>
<dbReference type="GO" id="GO:0008803">
    <property type="term" value="F:bis(5'-nucleosyl)-tetraphosphatase (symmetrical) activity"/>
    <property type="evidence" value="ECO:0007669"/>
    <property type="project" value="UniProtKB-EC"/>
</dbReference>
<comment type="catalytic activity">
    <reaction evidence="6">
        <text>P(1),P(4)-bis(5'-adenosyl) tetraphosphate + H2O = 2 ADP + 2 H(+)</text>
        <dbReference type="Rhea" id="RHEA:24252"/>
        <dbReference type="ChEBI" id="CHEBI:15377"/>
        <dbReference type="ChEBI" id="CHEBI:15378"/>
        <dbReference type="ChEBI" id="CHEBI:58141"/>
        <dbReference type="ChEBI" id="CHEBI:456216"/>
        <dbReference type="EC" id="3.6.1.41"/>
    </reaction>
</comment>
<evidence type="ECO:0000256" key="6">
    <source>
        <dbReference type="ARBA" id="ARBA00049417"/>
    </source>
</evidence>
<gene>
    <name evidence="8" type="primary">yqeK</name>
    <name evidence="8" type="ORF">ACFSUC_08315</name>
</gene>
<evidence type="ECO:0000256" key="1">
    <source>
        <dbReference type="ARBA" id="ARBA00012506"/>
    </source>
</evidence>
<accession>A0ABW5RC01</accession>
<proteinExistence type="predicted"/>
<dbReference type="Pfam" id="PF01966">
    <property type="entry name" value="HD"/>
    <property type="match status" value="1"/>
</dbReference>
<keyword evidence="5" id="KW-0408">Iron</keyword>
<evidence type="ECO:0000256" key="3">
    <source>
        <dbReference type="ARBA" id="ARBA00022741"/>
    </source>
</evidence>
<keyword evidence="2" id="KW-0479">Metal-binding</keyword>
<keyword evidence="4 8" id="KW-0378">Hydrolase</keyword>
<dbReference type="SUPFAM" id="SSF109604">
    <property type="entry name" value="HD-domain/PDEase-like"/>
    <property type="match status" value="1"/>
</dbReference>
<feature type="domain" description="HD" evidence="7">
    <location>
        <begin position="19"/>
        <end position="133"/>
    </location>
</feature>
<comment type="caution">
    <text evidence="8">The sequence shown here is derived from an EMBL/GenBank/DDBJ whole genome shotgun (WGS) entry which is preliminary data.</text>
</comment>
<organism evidence="8 9">
    <name type="scientific">Marinicrinis sediminis</name>
    <dbReference type="NCBI Taxonomy" id="1652465"/>
    <lineage>
        <taxon>Bacteria</taxon>
        <taxon>Bacillati</taxon>
        <taxon>Bacillota</taxon>
        <taxon>Bacilli</taxon>
        <taxon>Bacillales</taxon>
        <taxon>Paenibacillaceae</taxon>
    </lineage>
</organism>
<dbReference type="PANTHER" id="PTHR35795">
    <property type="entry name" value="SLR1885 PROTEIN"/>
    <property type="match status" value="1"/>
</dbReference>
<protein>
    <recommendedName>
        <fullName evidence="1">bis(5'-nucleosyl)-tetraphosphatase (symmetrical)</fullName>
        <ecNumber evidence="1">3.6.1.41</ecNumber>
    </recommendedName>
</protein>
<dbReference type="Gene3D" id="1.10.3210.10">
    <property type="entry name" value="Hypothetical protein af1432"/>
    <property type="match status" value="1"/>
</dbReference>
<dbReference type="NCBIfam" id="TIGR00488">
    <property type="entry name" value="bis(5'-nucleosyl)-tetraphosphatase (symmetrical) YqeK"/>
    <property type="match status" value="1"/>
</dbReference>
<dbReference type="PANTHER" id="PTHR35795:SF1">
    <property type="entry name" value="BIS(5'-NUCLEOSYL)-TETRAPHOSPHATASE, SYMMETRICAL"/>
    <property type="match status" value="1"/>
</dbReference>
<dbReference type="EC" id="3.6.1.41" evidence="1"/>
<dbReference type="PROSITE" id="PS51831">
    <property type="entry name" value="HD"/>
    <property type="match status" value="1"/>
</dbReference>
<dbReference type="InterPro" id="IPR051094">
    <property type="entry name" value="Diverse_Catalytic_Enzymes"/>
</dbReference>
<dbReference type="Proteomes" id="UP001597497">
    <property type="component" value="Unassembled WGS sequence"/>
</dbReference>
<dbReference type="EMBL" id="JBHUMM010000013">
    <property type="protein sequence ID" value="MFD2671607.1"/>
    <property type="molecule type" value="Genomic_DNA"/>
</dbReference>
<dbReference type="InterPro" id="IPR003607">
    <property type="entry name" value="HD/PDEase_dom"/>
</dbReference>
<reference evidence="9" key="1">
    <citation type="journal article" date="2019" name="Int. J. Syst. Evol. Microbiol.">
        <title>The Global Catalogue of Microorganisms (GCM) 10K type strain sequencing project: providing services to taxonomists for standard genome sequencing and annotation.</title>
        <authorList>
            <consortium name="The Broad Institute Genomics Platform"/>
            <consortium name="The Broad Institute Genome Sequencing Center for Infectious Disease"/>
            <person name="Wu L."/>
            <person name="Ma J."/>
        </authorList>
    </citation>
    <scope>NUCLEOTIDE SEQUENCE [LARGE SCALE GENOMIC DNA]</scope>
    <source>
        <strain evidence="9">KCTC 33676</strain>
    </source>
</reference>
<keyword evidence="9" id="KW-1185">Reference proteome</keyword>